<keyword evidence="3" id="KW-1185">Reference proteome</keyword>
<protein>
    <submittedName>
        <fullName evidence="2">Uncharacterized protein</fullName>
    </submittedName>
</protein>
<sequence>MKSTPHNNKRKSSPKNKTIDAAPKNEVKEMFINWFRKNNNVGQIMSKQDVVKDILTKLDSKQNDALEKAMNELKHDGLIEVKEDGVTLVLTQKGSDFI</sequence>
<evidence type="ECO:0000313" key="3">
    <source>
        <dbReference type="Proteomes" id="UP000593836"/>
    </source>
</evidence>
<reference evidence="2 3" key="1">
    <citation type="submission" date="2020-05" db="EMBL/GenBank/DDBJ databases">
        <title>Sulfurimonas marisnigri, sp. nov., and Sulfurimonas baltica, sp. nov., manganese oxide reducing chemolithoautotrophs of the class Epsilonproteobacteria isolated from the pelagic redoxclines of the Black and Baltic Seas and emended description of the genus Sulfurimonas.</title>
        <authorList>
            <person name="Henkel J.V."/>
            <person name="Laudan C."/>
            <person name="Werner J."/>
            <person name="Neu T."/>
            <person name="Plewe S."/>
            <person name="Sproer C."/>
            <person name="Bunk B."/>
            <person name="Schulz-Vogt H.N."/>
        </authorList>
    </citation>
    <scope>NUCLEOTIDE SEQUENCE [LARGE SCALE GENOMIC DNA]</scope>
    <source>
        <strain evidence="2 3">SoZ1</strain>
    </source>
</reference>
<dbReference type="EMBL" id="CP054493">
    <property type="protein sequence ID" value="QOY55933.1"/>
    <property type="molecule type" value="Genomic_DNA"/>
</dbReference>
<dbReference type="Proteomes" id="UP000593836">
    <property type="component" value="Chromosome"/>
</dbReference>
<dbReference type="KEGG" id="smas:HUE87_11840"/>
<proteinExistence type="predicted"/>
<accession>A0A7S7RRP2</accession>
<name>A0A7S7RRP2_9BACT</name>
<dbReference type="AlphaFoldDB" id="A0A7S7RRP2"/>
<gene>
    <name evidence="2" type="ORF">HUE87_11840</name>
</gene>
<evidence type="ECO:0000256" key="1">
    <source>
        <dbReference type="SAM" id="MobiDB-lite"/>
    </source>
</evidence>
<organism evidence="2 3">
    <name type="scientific">Candidatus Sulfurimonas marisnigri</name>
    <dbReference type="NCBI Taxonomy" id="2740405"/>
    <lineage>
        <taxon>Bacteria</taxon>
        <taxon>Pseudomonadati</taxon>
        <taxon>Campylobacterota</taxon>
        <taxon>Epsilonproteobacteria</taxon>
        <taxon>Campylobacterales</taxon>
        <taxon>Sulfurimonadaceae</taxon>
        <taxon>Sulfurimonas</taxon>
    </lineage>
</organism>
<feature type="region of interest" description="Disordered" evidence="1">
    <location>
        <begin position="1"/>
        <end position="23"/>
    </location>
</feature>
<evidence type="ECO:0000313" key="2">
    <source>
        <dbReference type="EMBL" id="QOY55933.1"/>
    </source>
</evidence>